<keyword evidence="5" id="KW-0699">rRNA-binding</keyword>
<dbReference type="AlphaFoldDB" id="A0A1G2B6J3"/>
<evidence type="ECO:0000256" key="5">
    <source>
        <dbReference type="HAMAP-Rule" id="MF_01328"/>
    </source>
</evidence>
<dbReference type="Gene3D" id="3.40.1370.10">
    <property type="match status" value="1"/>
</dbReference>
<feature type="region of interest" description="Disordered" evidence="6">
    <location>
        <begin position="53"/>
        <end position="77"/>
    </location>
</feature>
<comment type="similarity">
    <text evidence="1 5">Belongs to the universal ribosomal protein uL4 family.</text>
</comment>
<dbReference type="GO" id="GO:0019843">
    <property type="term" value="F:rRNA binding"/>
    <property type="evidence" value="ECO:0007669"/>
    <property type="project" value="UniProtKB-UniRule"/>
</dbReference>
<reference evidence="7 8" key="1">
    <citation type="journal article" date="2016" name="Nat. Commun.">
        <title>Thousands of microbial genomes shed light on interconnected biogeochemical processes in an aquifer system.</title>
        <authorList>
            <person name="Anantharaman K."/>
            <person name="Brown C.T."/>
            <person name="Hug L.A."/>
            <person name="Sharon I."/>
            <person name="Castelle C.J."/>
            <person name="Probst A.J."/>
            <person name="Thomas B.C."/>
            <person name="Singh A."/>
            <person name="Wilkins M.J."/>
            <person name="Karaoz U."/>
            <person name="Brodie E.L."/>
            <person name="Williams K.H."/>
            <person name="Hubbard S.S."/>
            <person name="Banfield J.F."/>
        </authorList>
    </citation>
    <scope>NUCLEOTIDE SEQUENCE [LARGE SCALE GENOMIC DNA]</scope>
</reference>
<evidence type="ECO:0000256" key="4">
    <source>
        <dbReference type="ARBA" id="ARBA00035244"/>
    </source>
</evidence>
<dbReference type="GO" id="GO:1990904">
    <property type="term" value="C:ribonucleoprotein complex"/>
    <property type="evidence" value="ECO:0007669"/>
    <property type="project" value="UniProtKB-KW"/>
</dbReference>
<dbReference type="STRING" id="1798542.A3F54_03455"/>
<dbReference type="Proteomes" id="UP000176952">
    <property type="component" value="Unassembled WGS sequence"/>
</dbReference>
<evidence type="ECO:0000313" key="7">
    <source>
        <dbReference type="EMBL" id="OGY84239.1"/>
    </source>
</evidence>
<dbReference type="NCBIfam" id="TIGR03953">
    <property type="entry name" value="rplD_bact"/>
    <property type="match status" value="1"/>
</dbReference>
<dbReference type="SUPFAM" id="SSF52166">
    <property type="entry name" value="Ribosomal protein L4"/>
    <property type="match status" value="1"/>
</dbReference>
<name>A0A1G2B6J3_9BACT</name>
<gene>
    <name evidence="5" type="primary">rplD</name>
    <name evidence="7" type="ORF">A3F54_03455</name>
</gene>
<dbReference type="HAMAP" id="MF_01328_B">
    <property type="entry name" value="Ribosomal_uL4_B"/>
    <property type="match status" value="1"/>
</dbReference>
<comment type="function">
    <text evidence="5">Forms part of the polypeptide exit tunnel.</text>
</comment>
<accession>A0A1G2B6J3</accession>
<evidence type="ECO:0000313" key="8">
    <source>
        <dbReference type="Proteomes" id="UP000176952"/>
    </source>
</evidence>
<dbReference type="EMBL" id="MHKD01000016">
    <property type="protein sequence ID" value="OGY84239.1"/>
    <property type="molecule type" value="Genomic_DNA"/>
</dbReference>
<proteinExistence type="inferred from homology"/>
<evidence type="ECO:0000256" key="3">
    <source>
        <dbReference type="ARBA" id="ARBA00023274"/>
    </source>
</evidence>
<dbReference type="PANTHER" id="PTHR10746:SF6">
    <property type="entry name" value="LARGE RIBOSOMAL SUBUNIT PROTEIN UL4M"/>
    <property type="match status" value="1"/>
</dbReference>
<dbReference type="PANTHER" id="PTHR10746">
    <property type="entry name" value="50S RIBOSOMAL PROTEIN L4"/>
    <property type="match status" value="1"/>
</dbReference>
<comment type="caution">
    <text evidence="7">The sequence shown here is derived from an EMBL/GenBank/DDBJ whole genome shotgun (WGS) entry which is preliminary data.</text>
</comment>
<organism evidence="7 8">
    <name type="scientific">Candidatus Kerfeldbacteria bacterium RIFCSPHIGHO2_12_FULL_48_17</name>
    <dbReference type="NCBI Taxonomy" id="1798542"/>
    <lineage>
        <taxon>Bacteria</taxon>
        <taxon>Candidatus Kerfeldiibacteriota</taxon>
    </lineage>
</organism>
<evidence type="ECO:0000256" key="1">
    <source>
        <dbReference type="ARBA" id="ARBA00010528"/>
    </source>
</evidence>
<dbReference type="Pfam" id="PF00573">
    <property type="entry name" value="Ribosomal_L4"/>
    <property type="match status" value="1"/>
</dbReference>
<dbReference type="InterPro" id="IPR002136">
    <property type="entry name" value="Ribosomal_uL4"/>
</dbReference>
<dbReference type="InterPro" id="IPR013005">
    <property type="entry name" value="Ribosomal_uL4-like"/>
</dbReference>
<evidence type="ECO:0000256" key="6">
    <source>
        <dbReference type="SAM" id="MobiDB-lite"/>
    </source>
</evidence>
<comment type="subunit">
    <text evidence="5">Part of the 50S ribosomal subunit.</text>
</comment>
<dbReference type="InterPro" id="IPR023574">
    <property type="entry name" value="Ribosomal_uL4_dom_sf"/>
</dbReference>
<protein>
    <recommendedName>
        <fullName evidence="4 5">Large ribosomal subunit protein uL4</fullName>
    </recommendedName>
</protein>
<comment type="function">
    <text evidence="5">One of the primary rRNA binding proteins, this protein initially binds near the 5'-end of the 23S rRNA. It is important during the early stages of 50S assembly. It makes multiple contacts with different domains of the 23S rRNA in the assembled 50S subunit and ribosome.</text>
</comment>
<dbReference type="GO" id="GO:0006412">
    <property type="term" value="P:translation"/>
    <property type="evidence" value="ECO:0007669"/>
    <property type="project" value="UniProtKB-UniRule"/>
</dbReference>
<sequence>MSKVTLYTKEGVKTEQTIDLPPKMWEVELNPQLIHQAVVAHQANAREAIAHTRTRGEVRGGGRKPWKQKGTGNARQGSIRSPLWVGGGITFGPRNTRNFTIAMNKKAKKKALFMVLSNKLAHDRLVVVDDFNFEKPKTRLIADMVAKLPPKGKAAVIVLPKTQSTLARAVRNLPKVNALAAKSLNVYDLLHKDWLIVSKAALEEMHSTYLS</sequence>
<keyword evidence="5" id="KW-0694">RNA-binding</keyword>
<evidence type="ECO:0000256" key="2">
    <source>
        <dbReference type="ARBA" id="ARBA00022980"/>
    </source>
</evidence>
<dbReference type="GO" id="GO:0005840">
    <property type="term" value="C:ribosome"/>
    <property type="evidence" value="ECO:0007669"/>
    <property type="project" value="UniProtKB-KW"/>
</dbReference>
<dbReference type="GO" id="GO:0003735">
    <property type="term" value="F:structural constituent of ribosome"/>
    <property type="evidence" value="ECO:0007669"/>
    <property type="project" value="InterPro"/>
</dbReference>
<keyword evidence="3 5" id="KW-0687">Ribonucleoprotein</keyword>
<keyword evidence="2 5" id="KW-0689">Ribosomal protein</keyword>